<accession>A0A8X6NBP8</accession>
<evidence type="ECO:0000313" key="2">
    <source>
        <dbReference type="Proteomes" id="UP000887013"/>
    </source>
</evidence>
<organism evidence="1 2">
    <name type="scientific">Nephila pilipes</name>
    <name type="common">Giant wood spider</name>
    <name type="synonym">Nephila maculata</name>
    <dbReference type="NCBI Taxonomy" id="299642"/>
    <lineage>
        <taxon>Eukaryota</taxon>
        <taxon>Metazoa</taxon>
        <taxon>Ecdysozoa</taxon>
        <taxon>Arthropoda</taxon>
        <taxon>Chelicerata</taxon>
        <taxon>Arachnida</taxon>
        <taxon>Araneae</taxon>
        <taxon>Araneomorphae</taxon>
        <taxon>Entelegynae</taxon>
        <taxon>Araneoidea</taxon>
        <taxon>Nephilidae</taxon>
        <taxon>Nephila</taxon>
    </lineage>
</organism>
<name>A0A8X6NBP8_NEPPI</name>
<evidence type="ECO:0000313" key="1">
    <source>
        <dbReference type="EMBL" id="GFT04549.1"/>
    </source>
</evidence>
<dbReference type="EMBL" id="BMAW01056158">
    <property type="protein sequence ID" value="GFT04549.1"/>
    <property type="molecule type" value="Genomic_DNA"/>
</dbReference>
<proteinExistence type="predicted"/>
<gene>
    <name evidence="1" type="ORF">NPIL_423181</name>
</gene>
<keyword evidence="2" id="KW-1185">Reference proteome</keyword>
<reference evidence="1" key="1">
    <citation type="submission" date="2020-08" db="EMBL/GenBank/DDBJ databases">
        <title>Multicomponent nature underlies the extraordinary mechanical properties of spider dragline silk.</title>
        <authorList>
            <person name="Kono N."/>
            <person name="Nakamura H."/>
            <person name="Mori M."/>
            <person name="Yoshida Y."/>
            <person name="Ohtoshi R."/>
            <person name="Malay A.D."/>
            <person name="Moran D.A.P."/>
            <person name="Tomita M."/>
            <person name="Numata K."/>
            <person name="Arakawa K."/>
        </authorList>
    </citation>
    <scope>NUCLEOTIDE SEQUENCE</scope>
</reference>
<sequence>MVIFRKAVKRKHHSQIRSQCAAIQQVFRNDGTIVQHIDSGRLGEKIHHEDRVNFTTLDSALSTIRGVKRTLEIIRVIERRQKISTSIAGTTSDLRLATSCYALCRKLSTLNPIVWSRVAIRKES</sequence>
<comment type="caution">
    <text evidence="1">The sequence shown here is derived from an EMBL/GenBank/DDBJ whole genome shotgun (WGS) entry which is preliminary data.</text>
</comment>
<protein>
    <submittedName>
        <fullName evidence="1">Uncharacterized protein</fullName>
    </submittedName>
</protein>
<dbReference type="Proteomes" id="UP000887013">
    <property type="component" value="Unassembled WGS sequence"/>
</dbReference>
<dbReference type="AlphaFoldDB" id="A0A8X6NBP8"/>